<dbReference type="Proteomes" id="UP000325127">
    <property type="component" value="Chromosome"/>
</dbReference>
<accession>A0A5C2LIV1</accession>
<gene>
    <name evidence="1" type="ORF">FZ928_05595</name>
</gene>
<dbReference type="EMBL" id="CP043670">
    <property type="protein sequence ID" value="QEP92316.1"/>
    <property type="molecule type" value="Genomic_DNA"/>
</dbReference>
<evidence type="ECO:0000313" key="1">
    <source>
        <dbReference type="EMBL" id="QEP92316.1"/>
    </source>
</evidence>
<organism evidence="1 2">
    <name type="scientific">Klebsiella pneumoniae</name>
    <dbReference type="NCBI Taxonomy" id="573"/>
    <lineage>
        <taxon>Bacteria</taxon>
        <taxon>Pseudomonadati</taxon>
        <taxon>Pseudomonadota</taxon>
        <taxon>Gammaproteobacteria</taxon>
        <taxon>Enterobacterales</taxon>
        <taxon>Enterobacteriaceae</taxon>
        <taxon>Klebsiella/Raoultella group</taxon>
        <taxon>Klebsiella</taxon>
        <taxon>Klebsiella pneumoniae complex</taxon>
    </lineage>
</organism>
<protein>
    <submittedName>
        <fullName evidence="1">Uncharacterized protein</fullName>
    </submittedName>
</protein>
<dbReference type="AlphaFoldDB" id="A0A5C2LIV1"/>
<proteinExistence type="predicted"/>
<name>A0A5C2LIV1_KLEPN</name>
<reference evidence="1 2" key="1">
    <citation type="submission" date="2019-08" db="EMBL/GenBank/DDBJ databases">
        <title>Emergence of NDM-5-producing hypervirulent Klebsiella pneumoniae from clinical infections.</title>
        <authorList>
            <person name="Shen Z."/>
            <person name="Zhang H."/>
            <person name="Li M."/>
        </authorList>
    </citation>
    <scope>NUCLEOTIDE SEQUENCE [LARGE SCALE GENOMIC DNA]</scope>
    <source>
        <strain evidence="1 2">RJ18-01</strain>
    </source>
</reference>
<evidence type="ECO:0000313" key="2">
    <source>
        <dbReference type="Proteomes" id="UP000325127"/>
    </source>
</evidence>
<sequence>MSASTAEPEQVGLPVKWLYPLIPPLLTNPGEALLFEVKIIKNNKLKITSYTTLVVIEVLLRSNKPVRIDRYQFSPSFIALPSLQIQQCRFIREPSGSISGETR</sequence>